<dbReference type="GO" id="GO:0007091">
    <property type="term" value="P:metaphase/anaphase transition of mitotic cell cycle"/>
    <property type="evidence" value="ECO:0007669"/>
    <property type="project" value="TreeGrafter"/>
</dbReference>
<evidence type="ECO:0000256" key="2">
    <source>
        <dbReference type="ARBA" id="ARBA00038210"/>
    </source>
</evidence>
<keyword evidence="6" id="KW-0131">Cell cycle</keyword>
<proteinExistence type="inferred from homology"/>
<comment type="caution">
    <text evidence="6">The sequence shown here is derived from an EMBL/GenBank/DDBJ whole genome shotgun (WGS) entry which is preliminary data.</text>
</comment>
<feature type="region of interest" description="Disordered" evidence="5">
    <location>
        <begin position="361"/>
        <end position="430"/>
    </location>
</feature>
<dbReference type="PANTHER" id="PTHR12558:SF13">
    <property type="entry name" value="CELL DIVISION CYCLE PROTEIN 27 HOMOLOG"/>
    <property type="match status" value="1"/>
</dbReference>
<dbReference type="GO" id="GO:0016567">
    <property type="term" value="P:protein ubiquitination"/>
    <property type="evidence" value="ECO:0007669"/>
    <property type="project" value="TreeGrafter"/>
</dbReference>
<dbReference type="GO" id="GO:0005680">
    <property type="term" value="C:anaphase-promoting complex"/>
    <property type="evidence" value="ECO:0007669"/>
    <property type="project" value="TreeGrafter"/>
</dbReference>
<evidence type="ECO:0000313" key="6">
    <source>
        <dbReference type="EMBL" id="GFN99845.1"/>
    </source>
</evidence>
<sequence length="430" mass="47710">MLLQEPVQAAIWDALNNYSYSNAIFLAERLYAEISNNESLHLLATCYYRAGRPNQAYMLLEKACSQTPQCKFLKAKCCSDLNKYNEVEQILAGTILTKIKSPEDIEAEFGSLACYVFALLGCIYSKTDREKKACQFYRRSLTLNPLLWKSYEALCHLGEEVKADTVFQIPSQSGNVAVDALAPSHSPALDPLASGDHQHGLHQQQQQQQLGSTIDHSNSTNTTFSIASSEKLLSPRNIYPNKTPENVGPPPASHPHLHDPSKAPRPNKQRAVLPSAQILRRSKLFANPVHVSPSFGMLPVENPVPVPGSATPSFISPVPTESQALEVQAPIKTRPMTRRTQMGKSPVLNWSNTLRKMNEKELGNAPIRRSSRLFTNSNSNSSAVKENNKSQTQPSLTGTRGVNRRSKRTPKSQEELNEINKGDEFSTFEI</sequence>
<feature type="compositionally biased region" description="Low complexity" evidence="5">
    <location>
        <begin position="201"/>
        <end position="211"/>
    </location>
</feature>
<dbReference type="GO" id="GO:0051301">
    <property type="term" value="P:cell division"/>
    <property type="evidence" value="ECO:0007669"/>
    <property type="project" value="UniProtKB-KW"/>
</dbReference>
<dbReference type="SUPFAM" id="SSF48452">
    <property type="entry name" value="TPR-like"/>
    <property type="match status" value="1"/>
</dbReference>
<organism evidence="6 7">
    <name type="scientific">Plakobranchus ocellatus</name>
    <dbReference type="NCBI Taxonomy" id="259542"/>
    <lineage>
        <taxon>Eukaryota</taxon>
        <taxon>Metazoa</taxon>
        <taxon>Spiralia</taxon>
        <taxon>Lophotrochozoa</taxon>
        <taxon>Mollusca</taxon>
        <taxon>Gastropoda</taxon>
        <taxon>Heterobranchia</taxon>
        <taxon>Euthyneura</taxon>
        <taxon>Panpulmonata</taxon>
        <taxon>Sacoglossa</taxon>
        <taxon>Placobranchoidea</taxon>
        <taxon>Plakobranchidae</taxon>
        <taxon>Plakobranchus</taxon>
    </lineage>
</organism>
<feature type="region of interest" description="Disordered" evidence="5">
    <location>
        <begin position="182"/>
        <end position="221"/>
    </location>
</feature>
<feature type="compositionally biased region" description="Polar residues" evidence="5">
    <location>
        <begin position="212"/>
        <end position="221"/>
    </location>
</feature>
<dbReference type="Pfam" id="PF13181">
    <property type="entry name" value="TPR_8"/>
    <property type="match status" value="1"/>
</dbReference>
<feature type="compositionally biased region" description="Polar residues" evidence="5">
    <location>
        <begin position="372"/>
        <end position="400"/>
    </location>
</feature>
<keyword evidence="6" id="KW-0132">Cell division</keyword>
<keyword evidence="1 4" id="KW-0802">TPR repeat</keyword>
<reference evidence="6 7" key="1">
    <citation type="journal article" date="2021" name="Elife">
        <title>Chloroplast acquisition without the gene transfer in kleptoplastic sea slugs, Plakobranchus ocellatus.</title>
        <authorList>
            <person name="Maeda T."/>
            <person name="Takahashi S."/>
            <person name="Yoshida T."/>
            <person name="Shimamura S."/>
            <person name="Takaki Y."/>
            <person name="Nagai Y."/>
            <person name="Toyoda A."/>
            <person name="Suzuki Y."/>
            <person name="Arimoto A."/>
            <person name="Ishii H."/>
            <person name="Satoh N."/>
            <person name="Nishiyama T."/>
            <person name="Hasebe M."/>
            <person name="Maruyama T."/>
            <person name="Minagawa J."/>
            <person name="Obokata J."/>
            <person name="Shigenobu S."/>
        </authorList>
    </citation>
    <scope>NUCLEOTIDE SEQUENCE [LARGE SCALE GENOMIC DNA]</scope>
</reference>
<dbReference type="AlphaFoldDB" id="A0AAV3ZL52"/>
<evidence type="ECO:0000256" key="3">
    <source>
        <dbReference type="ARBA" id="ARBA00039307"/>
    </source>
</evidence>
<protein>
    <recommendedName>
        <fullName evidence="3">Cell division cycle protein 27 homolog</fullName>
    </recommendedName>
</protein>
<feature type="repeat" description="TPR" evidence="4">
    <location>
        <begin position="114"/>
        <end position="147"/>
    </location>
</feature>
<feature type="region of interest" description="Disordered" evidence="5">
    <location>
        <begin position="233"/>
        <end position="270"/>
    </location>
</feature>
<dbReference type="PANTHER" id="PTHR12558">
    <property type="entry name" value="CELL DIVISION CYCLE 16,23,27"/>
    <property type="match status" value="1"/>
</dbReference>
<dbReference type="GO" id="GO:0031145">
    <property type="term" value="P:anaphase-promoting complex-dependent catabolic process"/>
    <property type="evidence" value="ECO:0007669"/>
    <property type="project" value="TreeGrafter"/>
</dbReference>
<evidence type="ECO:0000256" key="5">
    <source>
        <dbReference type="SAM" id="MobiDB-lite"/>
    </source>
</evidence>
<accession>A0AAV3ZL52</accession>
<dbReference type="InterPro" id="IPR011990">
    <property type="entry name" value="TPR-like_helical_dom_sf"/>
</dbReference>
<dbReference type="Pfam" id="PF12895">
    <property type="entry name" value="ANAPC3"/>
    <property type="match status" value="1"/>
</dbReference>
<dbReference type="Proteomes" id="UP000735302">
    <property type="component" value="Unassembled WGS sequence"/>
</dbReference>
<comment type="similarity">
    <text evidence="2">Belongs to the APC3/CDC27 family.</text>
</comment>
<dbReference type="EMBL" id="BLXT01003024">
    <property type="protein sequence ID" value="GFN99845.1"/>
    <property type="molecule type" value="Genomic_DNA"/>
</dbReference>
<dbReference type="SMART" id="SM00028">
    <property type="entry name" value="TPR"/>
    <property type="match status" value="2"/>
</dbReference>
<gene>
    <name evidence="6" type="ORF">PoB_002635100</name>
</gene>
<evidence type="ECO:0000256" key="1">
    <source>
        <dbReference type="ARBA" id="ARBA00022803"/>
    </source>
</evidence>
<evidence type="ECO:0000256" key="4">
    <source>
        <dbReference type="PROSITE-ProRule" id="PRU00339"/>
    </source>
</evidence>
<evidence type="ECO:0000313" key="7">
    <source>
        <dbReference type="Proteomes" id="UP000735302"/>
    </source>
</evidence>
<feature type="compositionally biased region" description="Basic and acidic residues" evidence="5">
    <location>
        <begin position="411"/>
        <end position="424"/>
    </location>
</feature>
<dbReference type="GO" id="GO:0005737">
    <property type="term" value="C:cytoplasm"/>
    <property type="evidence" value="ECO:0007669"/>
    <property type="project" value="TreeGrafter"/>
</dbReference>
<dbReference type="Gene3D" id="1.25.40.10">
    <property type="entry name" value="Tetratricopeptide repeat domain"/>
    <property type="match status" value="1"/>
</dbReference>
<name>A0AAV3ZL52_9GAST</name>
<keyword evidence="7" id="KW-1185">Reference proteome</keyword>
<dbReference type="InterPro" id="IPR019734">
    <property type="entry name" value="TPR_rpt"/>
</dbReference>
<dbReference type="PROSITE" id="PS50005">
    <property type="entry name" value="TPR"/>
    <property type="match status" value="1"/>
</dbReference>